<dbReference type="SUPFAM" id="SSF109604">
    <property type="entry name" value="HD-domain/PDEase-like"/>
    <property type="match status" value="1"/>
</dbReference>
<dbReference type="AlphaFoldDB" id="J9FNW9"/>
<organism evidence="1">
    <name type="scientific">gut metagenome</name>
    <dbReference type="NCBI Taxonomy" id="749906"/>
    <lineage>
        <taxon>unclassified sequences</taxon>
        <taxon>metagenomes</taxon>
        <taxon>organismal metagenomes</taxon>
    </lineage>
</organism>
<feature type="non-terminal residue" evidence="1">
    <location>
        <position position="261"/>
    </location>
</feature>
<accession>J9FNW9</accession>
<name>J9FNW9_9ZZZZ</name>
<dbReference type="Pfam" id="PF13328">
    <property type="entry name" value="HD_4"/>
    <property type="match status" value="1"/>
</dbReference>
<dbReference type="GO" id="GO:0005886">
    <property type="term" value="C:plasma membrane"/>
    <property type="evidence" value="ECO:0007669"/>
    <property type="project" value="TreeGrafter"/>
</dbReference>
<reference evidence="1" key="1">
    <citation type="journal article" date="2012" name="PLoS ONE">
        <title>Gene sets for utilization of primary and secondary nutrition supplies in the distal gut of endangered iberian lynx.</title>
        <authorList>
            <person name="Alcaide M."/>
            <person name="Messina E."/>
            <person name="Richter M."/>
            <person name="Bargiela R."/>
            <person name="Peplies J."/>
            <person name="Huws S.A."/>
            <person name="Newbold C.J."/>
            <person name="Golyshin P.N."/>
            <person name="Simon M.A."/>
            <person name="Lopez G."/>
            <person name="Yakimov M.M."/>
            <person name="Ferrer M."/>
        </authorList>
    </citation>
    <scope>NUCLEOTIDE SEQUENCE</scope>
</reference>
<sequence length="261" mass="30062">MEAKMNLTKPQERQAFLAALLAIYHNEHTRPSAQEARKLADFIESALATNPKVARNEFGLNRIVLALQTIRLAIENIGLRGHALTAYLLRAVITQKEQCDVVERFFGKEIAETLRAFLRVEAIEVKTEAMRTDNFRNLLISQAADMRIILLLIADSVCLMRQIKETENTEAQQRVSTEAAWLYAPLAHKLGLYQLKSELEDLSLKYLEHDAYYLIKENLNATKRSRDAYIERFTEPIRKMLDAEGLRYHMEGTHEEHSLHL</sequence>
<evidence type="ECO:0000313" key="1">
    <source>
        <dbReference type="EMBL" id="EJW91297.1"/>
    </source>
</evidence>
<dbReference type="PANTHER" id="PTHR21262:SF31">
    <property type="entry name" value="GTP PYROPHOSPHOKINASE"/>
    <property type="match status" value="1"/>
</dbReference>
<dbReference type="PANTHER" id="PTHR21262">
    <property type="entry name" value="GUANOSINE-3',5'-BIS DIPHOSPHATE 3'-PYROPHOSPHOHYDROLASE"/>
    <property type="match status" value="1"/>
</dbReference>
<gene>
    <name evidence="1" type="ORF">EVA_20594</name>
</gene>
<proteinExistence type="predicted"/>
<protein>
    <submittedName>
        <fullName evidence="1">RelA/SpoT family protein</fullName>
    </submittedName>
</protein>
<dbReference type="EMBL" id="AMCI01008268">
    <property type="protein sequence ID" value="EJW91297.1"/>
    <property type="molecule type" value="Genomic_DNA"/>
</dbReference>
<comment type="caution">
    <text evidence="1">The sequence shown here is derived from an EMBL/GenBank/DDBJ whole genome shotgun (WGS) entry which is preliminary data.</text>
</comment>
<dbReference type="Gene3D" id="1.10.3210.10">
    <property type="entry name" value="Hypothetical protein af1432"/>
    <property type="match status" value="1"/>
</dbReference>